<accession>A0AAV7F4U1</accession>
<feature type="domain" description="RsdA/BaiN/AoA(So)-like Rossmann fold-like" evidence="6">
    <location>
        <begin position="554"/>
        <end position="964"/>
    </location>
</feature>
<dbReference type="AlphaFoldDB" id="A0AAV7F4U1"/>
<comment type="caution">
    <text evidence="8">The sequence shown here is derived from an EMBL/GenBank/DDBJ whole genome shotgun (WGS) entry which is preliminary data.</text>
</comment>
<dbReference type="FunFam" id="1.25.40.10:FF:000285">
    <property type="entry name" value="Pentatricopeptide repeat-containing protein, chloroplastic"/>
    <property type="match status" value="1"/>
</dbReference>
<evidence type="ECO:0008006" key="10">
    <source>
        <dbReference type="Google" id="ProtNLM"/>
    </source>
</evidence>
<gene>
    <name evidence="8" type="ORF">H6P81_000259</name>
</gene>
<evidence type="ECO:0000256" key="5">
    <source>
        <dbReference type="PROSITE-ProRule" id="PRU00708"/>
    </source>
</evidence>
<dbReference type="PANTHER" id="PTHR42887:SF2">
    <property type="entry name" value="OS12G0638800 PROTEIN"/>
    <property type="match status" value="1"/>
</dbReference>
<dbReference type="PANTHER" id="PTHR42887">
    <property type="entry name" value="OS12G0638800 PROTEIN"/>
    <property type="match status" value="1"/>
</dbReference>
<reference evidence="8 9" key="1">
    <citation type="submission" date="2021-07" db="EMBL/GenBank/DDBJ databases">
        <title>The Aristolochia fimbriata genome: insights into angiosperm evolution, floral development and chemical biosynthesis.</title>
        <authorList>
            <person name="Jiao Y."/>
        </authorList>
    </citation>
    <scope>NUCLEOTIDE SEQUENCE [LARGE SCALE GENOMIC DNA]</scope>
    <source>
        <strain evidence="8">IBCAS-2021</strain>
        <tissue evidence="8">Leaf</tissue>
    </source>
</reference>
<comment type="cofactor">
    <cofactor evidence="1">
        <name>FAD</name>
        <dbReference type="ChEBI" id="CHEBI:57692"/>
    </cofactor>
</comment>
<feature type="domain" description="RsdA/BaiN/AoA(So)-like insert" evidence="7">
    <location>
        <begin position="742"/>
        <end position="911"/>
    </location>
</feature>
<dbReference type="SUPFAM" id="SSF51905">
    <property type="entry name" value="FAD/NAD(P)-binding domain"/>
    <property type="match status" value="1"/>
</dbReference>
<dbReference type="Gene3D" id="1.10.8.260">
    <property type="entry name" value="HI0933 insert domain-like"/>
    <property type="match status" value="1"/>
</dbReference>
<evidence type="ECO:0000313" key="8">
    <source>
        <dbReference type="EMBL" id="KAG9455751.1"/>
    </source>
</evidence>
<feature type="repeat" description="PPR" evidence="5">
    <location>
        <begin position="183"/>
        <end position="217"/>
    </location>
</feature>
<keyword evidence="3" id="KW-0677">Repeat</keyword>
<evidence type="ECO:0000259" key="6">
    <source>
        <dbReference type="Pfam" id="PF03486"/>
    </source>
</evidence>
<dbReference type="Pfam" id="PF01535">
    <property type="entry name" value="PPR"/>
    <property type="match status" value="4"/>
</dbReference>
<keyword evidence="4" id="KW-0274">FAD</keyword>
<dbReference type="InterPro" id="IPR046848">
    <property type="entry name" value="E_motif"/>
</dbReference>
<dbReference type="NCBIfam" id="TIGR00275">
    <property type="entry name" value="aminoacetone oxidase family FAD-binding enzyme"/>
    <property type="match status" value="1"/>
</dbReference>
<feature type="repeat" description="PPR" evidence="5">
    <location>
        <begin position="356"/>
        <end position="390"/>
    </location>
</feature>
<dbReference type="FunFam" id="1.25.40.10:FF:001236">
    <property type="entry name" value="Pentatricopeptide repeat-containing protein At3g28660"/>
    <property type="match status" value="1"/>
</dbReference>
<evidence type="ECO:0000256" key="3">
    <source>
        <dbReference type="ARBA" id="ARBA00022737"/>
    </source>
</evidence>
<evidence type="ECO:0000313" key="9">
    <source>
        <dbReference type="Proteomes" id="UP000825729"/>
    </source>
</evidence>
<dbReference type="InterPro" id="IPR055178">
    <property type="entry name" value="RsdA/BaiN/AoA(So)-like_dom"/>
</dbReference>
<dbReference type="PROSITE" id="PS51375">
    <property type="entry name" value="PPR"/>
    <property type="match status" value="3"/>
</dbReference>
<keyword evidence="9" id="KW-1185">Reference proteome</keyword>
<dbReference type="NCBIfam" id="TIGR00756">
    <property type="entry name" value="PPR"/>
    <property type="match status" value="2"/>
</dbReference>
<dbReference type="InterPro" id="IPR036188">
    <property type="entry name" value="FAD/NAD-bd_sf"/>
</dbReference>
<evidence type="ECO:0000256" key="1">
    <source>
        <dbReference type="ARBA" id="ARBA00001974"/>
    </source>
</evidence>
<dbReference type="InterPro" id="IPR004792">
    <property type="entry name" value="BaiN-like"/>
</dbReference>
<dbReference type="FunFam" id="1.25.40.10:FF:001394">
    <property type="entry name" value="Pentatricopeptide repeat-containing protein At3g28660"/>
    <property type="match status" value="1"/>
</dbReference>
<evidence type="ECO:0000256" key="4">
    <source>
        <dbReference type="ARBA" id="ARBA00022827"/>
    </source>
</evidence>
<dbReference type="InterPro" id="IPR023166">
    <property type="entry name" value="BaiN-like_dom_sf"/>
</dbReference>
<dbReference type="SUPFAM" id="SSF160996">
    <property type="entry name" value="HI0933 insert domain-like"/>
    <property type="match status" value="1"/>
</dbReference>
<dbReference type="InterPro" id="IPR057661">
    <property type="entry name" value="RsdA/BaiN/AoA(So)_Rossmann"/>
</dbReference>
<dbReference type="Pfam" id="PF03486">
    <property type="entry name" value="HI0933_like"/>
    <property type="match status" value="1"/>
</dbReference>
<dbReference type="Gene3D" id="2.40.30.10">
    <property type="entry name" value="Translation factors"/>
    <property type="match status" value="1"/>
</dbReference>
<protein>
    <recommendedName>
        <fullName evidence="10">FAD/NAD(P)-binding oxidoreductase family protein</fullName>
    </recommendedName>
</protein>
<dbReference type="Pfam" id="PF20431">
    <property type="entry name" value="E_motif"/>
    <property type="match status" value="1"/>
</dbReference>
<dbReference type="Gene3D" id="3.50.50.60">
    <property type="entry name" value="FAD/NAD(P)-binding domain"/>
    <property type="match status" value="1"/>
</dbReference>
<organism evidence="8 9">
    <name type="scientific">Aristolochia fimbriata</name>
    <name type="common">White veined hardy Dutchman's pipe vine</name>
    <dbReference type="NCBI Taxonomy" id="158543"/>
    <lineage>
        <taxon>Eukaryota</taxon>
        <taxon>Viridiplantae</taxon>
        <taxon>Streptophyta</taxon>
        <taxon>Embryophyta</taxon>
        <taxon>Tracheophyta</taxon>
        <taxon>Spermatophyta</taxon>
        <taxon>Magnoliopsida</taxon>
        <taxon>Magnoliidae</taxon>
        <taxon>Piperales</taxon>
        <taxon>Aristolochiaceae</taxon>
        <taxon>Aristolochia</taxon>
    </lineage>
</organism>
<keyword evidence="2" id="KW-0285">Flavoprotein</keyword>
<dbReference type="EMBL" id="JAINDJ010000002">
    <property type="protein sequence ID" value="KAG9455751.1"/>
    <property type="molecule type" value="Genomic_DNA"/>
</dbReference>
<dbReference type="Proteomes" id="UP000825729">
    <property type="component" value="Unassembled WGS sequence"/>
</dbReference>
<name>A0AAV7F4U1_ARIFI</name>
<dbReference type="PRINTS" id="PR00368">
    <property type="entry name" value="FADPNR"/>
</dbReference>
<dbReference type="InterPro" id="IPR011990">
    <property type="entry name" value="TPR-like_helical_dom_sf"/>
</dbReference>
<dbReference type="InterPro" id="IPR002885">
    <property type="entry name" value="PPR_rpt"/>
</dbReference>
<dbReference type="Pfam" id="PF22780">
    <property type="entry name" value="HI0933_like_1st"/>
    <property type="match status" value="1"/>
</dbReference>
<feature type="repeat" description="PPR" evidence="5">
    <location>
        <begin position="253"/>
        <end position="287"/>
    </location>
</feature>
<dbReference type="Pfam" id="PF12854">
    <property type="entry name" value="PPR_1"/>
    <property type="match status" value="1"/>
</dbReference>
<proteinExistence type="predicted"/>
<evidence type="ECO:0000256" key="2">
    <source>
        <dbReference type="ARBA" id="ARBA00022630"/>
    </source>
</evidence>
<dbReference type="Gene3D" id="1.25.40.10">
    <property type="entry name" value="Tetratricopeptide repeat domain"/>
    <property type="match status" value="3"/>
</dbReference>
<sequence length="986" mass="108285">MTTPQGAGGDSLQAWRRCMNLVQRCSNMRQLKAIHALLVVHGFHHNNYALSKLIVFCSLSTSGSLPYASLLFRHAPQPPNAFIYNTLIRAHSRGPQPEYAVSFFRLMLGEPDITPDQHAFAFALGACANIPSSTLGRQVHSLIAKNGLDACDNFVQTGLVRVYAGCRLLEEAHQVFDDIRERDAIMWNVLMNGYLRSGFASNALNLFRDMLVSEVEPDEFCVATGITAAAHLGALRQGQWIHDYIRKNGLVTDVFIGTSLVDMYAKCGYIDKAIESFEEMAERNVFSWAAIIGAFAMHGFAKEAFHCMGRMQEEDGLRPDGVVLLAVLTACSHAGLKEEAYRVLHTMEKRYGIRPKHEHYSCMIDLLCRAGHLEEAFTLVQEMPMKPLASAWGTLLSGARIYRNIELAEIAAEELVKLEEAGEAEEEDGIYVQLSNAYLGASRREDARRVRMKMGSRGVKKAPGCSAVEVDGRLINPNAEWHPKIEAHNLKATSGQKNAIDSGPQSSPKLSLPLETKISLDAYPLFSAGSLSKVQESKHIVPTVLDLLADDQLLLVVGGGAAGVYAAIRAKELAPHLGVLVVEKGKFLSKVRISGGGRCNVTNGHYVDKMVLAEHYPRGHKELRGSFFSMHGPLDTMSWFSDHGIELKVEEDGRVFPVTNNSASVIDCLLHEAKKVGVLLQAGKTVTNASSTVNGKFVLEIQKRSIDLVENIEADYLLVASGSSQQGYAIARQLGHSIVDPVPSLFTFKVDDAQLAEMSGVTFPKVKATMKVENTHRPIPQLTQVGPMLVTHWGLSGPVILRLSAWGARDLCGTDYRGTLLVDFVPDFHIDDVKQIFFHHKDEFGKQKLLSSFPPQLGLVKRFWKYLLDRKGMGHGAWASISNNSLSSLVTLLKKCPFEVFGKGQFKDEFVTAGGVPLSEVSLNSMESKIKPQLFFAGEVLNVDGVTGGFNLQNAWTGGYIAGTSIGKLAADVCLKMEEEYQGMLH</sequence>
<evidence type="ECO:0000259" key="7">
    <source>
        <dbReference type="Pfam" id="PF22780"/>
    </source>
</evidence>